<dbReference type="Gene3D" id="3.40.630.10">
    <property type="entry name" value="Zn peptidases"/>
    <property type="match status" value="1"/>
</dbReference>
<dbReference type="Pfam" id="PF24827">
    <property type="entry name" value="AstE_AspA_cat"/>
    <property type="match status" value="1"/>
</dbReference>
<evidence type="ECO:0000313" key="6">
    <source>
        <dbReference type="EMBL" id="VXD13917.1"/>
    </source>
</evidence>
<keyword evidence="2" id="KW-0479">Metal-binding</keyword>
<dbReference type="GO" id="GO:0016788">
    <property type="term" value="F:hydrolase activity, acting on ester bonds"/>
    <property type="evidence" value="ECO:0007669"/>
    <property type="project" value="InterPro"/>
</dbReference>
<dbReference type="InterPro" id="IPR053138">
    <property type="entry name" value="N-alpha-Ac-DABA_deacetylase"/>
</dbReference>
<evidence type="ECO:0000259" key="5">
    <source>
        <dbReference type="Pfam" id="PF24827"/>
    </source>
</evidence>
<accession>A0A7Z9BHJ3</accession>
<dbReference type="EMBL" id="CZCU02000099">
    <property type="protein sequence ID" value="VXD13917.1"/>
    <property type="molecule type" value="Genomic_DNA"/>
</dbReference>
<name>A0A7Z9BHJ3_9CYAN</name>
<dbReference type="SUPFAM" id="SSF53187">
    <property type="entry name" value="Zn-dependent exopeptidases"/>
    <property type="match status" value="1"/>
</dbReference>
<gene>
    <name evidence="6" type="ORF">PL8927_270192</name>
</gene>
<feature type="domain" description="Succinylglutamate desuccinylase/Aspartoacylase catalytic" evidence="5">
    <location>
        <begin position="31"/>
        <end position="112"/>
    </location>
</feature>
<comment type="caution">
    <text evidence="6">The sequence shown here is derived from an EMBL/GenBank/DDBJ whole genome shotgun (WGS) entry which is preliminary data.</text>
</comment>
<proteinExistence type="predicted"/>
<evidence type="ECO:0000256" key="3">
    <source>
        <dbReference type="ARBA" id="ARBA00022801"/>
    </source>
</evidence>
<dbReference type="GO" id="GO:0046872">
    <property type="term" value="F:metal ion binding"/>
    <property type="evidence" value="ECO:0007669"/>
    <property type="project" value="UniProtKB-KW"/>
</dbReference>
<dbReference type="Proteomes" id="UP000184550">
    <property type="component" value="Unassembled WGS sequence"/>
</dbReference>
<dbReference type="PANTHER" id="PTHR37326">
    <property type="entry name" value="BLL3975 PROTEIN"/>
    <property type="match status" value="1"/>
</dbReference>
<keyword evidence="3" id="KW-0378">Hydrolase</keyword>
<sequence>MNPKILTIPLVKLASGDRLFLQVYQFKGSKPGKKAYLQSKLHGAEISGNAVIHDLIKFLTNSDPDQLTGEIWLVPVCNPLSVNQRSHQFSCGRYNPYNGKDWNRIFWDYKSDSQKTTAILLFNHRRHD</sequence>
<evidence type="ECO:0000256" key="4">
    <source>
        <dbReference type="ARBA" id="ARBA00022833"/>
    </source>
</evidence>
<evidence type="ECO:0000256" key="2">
    <source>
        <dbReference type="ARBA" id="ARBA00022723"/>
    </source>
</evidence>
<protein>
    <submittedName>
        <fullName evidence="6">Succinylglutamate desuccinylase/aspartoacylase</fullName>
    </submittedName>
</protein>
<keyword evidence="4" id="KW-0862">Zinc</keyword>
<dbReference type="InterPro" id="IPR055438">
    <property type="entry name" value="AstE_AspA_cat"/>
</dbReference>
<evidence type="ECO:0000256" key="1">
    <source>
        <dbReference type="ARBA" id="ARBA00001947"/>
    </source>
</evidence>
<comment type="cofactor">
    <cofactor evidence="1">
        <name>Zn(2+)</name>
        <dbReference type="ChEBI" id="CHEBI:29105"/>
    </cofactor>
</comment>
<reference evidence="6" key="1">
    <citation type="submission" date="2019-10" db="EMBL/GenBank/DDBJ databases">
        <authorList>
            <consortium name="Genoscope - CEA"/>
            <person name="William W."/>
        </authorList>
    </citation>
    <scope>NUCLEOTIDE SEQUENCE [LARGE SCALE GENOMIC DNA]</scope>
    <source>
        <strain evidence="6">BBR_PRJEB10992</strain>
    </source>
</reference>
<dbReference type="PANTHER" id="PTHR37326:SF1">
    <property type="entry name" value="BLL3975 PROTEIN"/>
    <property type="match status" value="1"/>
</dbReference>
<dbReference type="AlphaFoldDB" id="A0A7Z9BHJ3"/>
<evidence type="ECO:0000313" key="7">
    <source>
        <dbReference type="Proteomes" id="UP000184550"/>
    </source>
</evidence>
<keyword evidence="7" id="KW-1185">Reference proteome</keyword>
<organism evidence="6 7">
    <name type="scientific">Planktothrix serta PCC 8927</name>
    <dbReference type="NCBI Taxonomy" id="671068"/>
    <lineage>
        <taxon>Bacteria</taxon>
        <taxon>Bacillati</taxon>
        <taxon>Cyanobacteriota</taxon>
        <taxon>Cyanophyceae</taxon>
        <taxon>Oscillatoriophycideae</taxon>
        <taxon>Oscillatoriales</taxon>
        <taxon>Microcoleaceae</taxon>
        <taxon>Planktothrix</taxon>
    </lineage>
</organism>